<evidence type="ECO:0008006" key="4">
    <source>
        <dbReference type="Google" id="ProtNLM"/>
    </source>
</evidence>
<protein>
    <recommendedName>
        <fullName evidence="4">Biofilm regulator BssS</fullName>
    </recommendedName>
</protein>
<dbReference type="KEGG" id="msto:MSTO_39330"/>
<feature type="compositionally biased region" description="Acidic residues" evidence="1">
    <location>
        <begin position="293"/>
        <end position="314"/>
    </location>
</feature>
<gene>
    <name evidence="2" type="ORF">MSTO_39330</name>
</gene>
<organism evidence="2 3">
    <name type="scientific">Mycobacterium stomatepiae</name>
    <dbReference type="NCBI Taxonomy" id="470076"/>
    <lineage>
        <taxon>Bacteria</taxon>
        <taxon>Bacillati</taxon>
        <taxon>Actinomycetota</taxon>
        <taxon>Actinomycetes</taxon>
        <taxon>Mycobacteriales</taxon>
        <taxon>Mycobacteriaceae</taxon>
        <taxon>Mycobacterium</taxon>
        <taxon>Mycobacterium simiae complex</taxon>
    </lineage>
</organism>
<dbReference type="InterPro" id="IPR019710">
    <property type="entry name" value="DUF4226"/>
</dbReference>
<evidence type="ECO:0000313" key="2">
    <source>
        <dbReference type="EMBL" id="BBY23728.1"/>
    </source>
</evidence>
<reference evidence="2 3" key="1">
    <citation type="journal article" date="2019" name="Emerg. Microbes Infect.">
        <title>Comprehensive subspecies identification of 175 nontuberculous mycobacteria species based on 7547 genomic profiles.</title>
        <authorList>
            <person name="Matsumoto Y."/>
            <person name="Kinjo T."/>
            <person name="Motooka D."/>
            <person name="Nabeya D."/>
            <person name="Jung N."/>
            <person name="Uechi K."/>
            <person name="Horii T."/>
            <person name="Iida T."/>
            <person name="Fujita J."/>
            <person name="Nakamura S."/>
        </authorList>
    </citation>
    <scope>NUCLEOTIDE SEQUENCE [LARGE SCALE GENOMIC DNA]</scope>
    <source>
        <strain evidence="2 3">JCM 17783</strain>
    </source>
</reference>
<dbReference type="Pfam" id="PF10774">
    <property type="entry name" value="DUF4226"/>
    <property type="match status" value="1"/>
</dbReference>
<proteinExistence type="predicted"/>
<name>A0A7I7QBP3_9MYCO</name>
<evidence type="ECO:0000256" key="1">
    <source>
        <dbReference type="SAM" id="MobiDB-lite"/>
    </source>
</evidence>
<feature type="region of interest" description="Disordered" evidence="1">
    <location>
        <begin position="188"/>
        <end position="329"/>
    </location>
</feature>
<keyword evidence="3" id="KW-1185">Reference proteome</keyword>
<sequence length="329" mass="33944">MSTYDELLATVKVVRDRTGDPNAWQTGLTPTELAAMITPTTRPEQLDMILAKIRRQHPGVFGSGVESSAPAPQQSEGTTAEAIAGAEAALAHQNSASSQLDLQVISAIMNAHLKTVEGAEALSALQRETEAAVQTRSDLDTPAGARDFQRFLIGKLRDIRTVVMTANLDDTSKSALMAAWTSLYDASKSPTNVAGETRPAAVAASEPTAEPADSGGDPLLDSLLADDPGLLAEDSGPIGTAPAPAMPSALPGIPNLGLGPTPGPGSMGGWGLPAALPGRQEGSETDPASAGLDGEEPEPDPADDDDEHQDDDHGEDVPTAESPPGGRRW</sequence>
<feature type="region of interest" description="Disordered" evidence="1">
    <location>
        <begin position="60"/>
        <end position="79"/>
    </location>
</feature>
<feature type="compositionally biased region" description="Low complexity" evidence="1">
    <location>
        <begin position="212"/>
        <end position="232"/>
    </location>
</feature>
<feature type="compositionally biased region" description="Low complexity" evidence="1">
    <location>
        <begin position="250"/>
        <end position="259"/>
    </location>
</feature>
<accession>A0A7I7QBP3</accession>
<dbReference type="AlphaFoldDB" id="A0A7I7QBP3"/>
<dbReference type="EMBL" id="AP022587">
    <property type="protein sequence ID" value="BBY23728.1"/>
    <property type="molecule type" value="Genomic_DNA"/>
</dbReference>
<evidence type="ECO:0000313" key="3">
    <source>
        <dbReference type="Proteomes" id="UP000467130"/>
    </source>
</evidence>
<dbReference type="Proteomes" id="UP000467130">
    <property type="component" value="Chromosome"/>
</dbReference>